<dbReference type="AlphaFoldDB" id="A0A2N7W9Q7"/>
<protein>
    <submittedName>
        <fullName evidence="3">Phosphoesterase</fullName>
    </submittedName>
</protein>
<organism evidence="3 4">
    <name type="scientific">Trinickia soli</name>
    <dbReference type="NCBI Taxonomy" id="380675"/>
    <lineage>
        <taxon>Bacteria</taxon>
        <taxon>Pseudomonadati</taxon>
        <taxon>Pseudomonadota</taxon>
        <taxon>Betaproteobacteria</taxon>
        <taxon>Burkholderiales</taxon>
        <taxon>Burkholderiaceae</taxon>
        <taxon>Trinickia</taxon>
    </lineage>
</organism>
<evidence type="ECO:0000259" key="2">
    <source>
        <dbReference type="SMART" id="SM00014"/>
    </source>
</evidence>
<feature type="domain" description="Phosphatidic acid phosphatase type 2/haloperoxidase" evidence="2">
    <location>
        <begin position="73"/>
        <end position="191"/>
    </location>
</feature>
<reference evidence="3 4" key="1">
    <citation type="submission" date="2018-01" db="EMBL/GenBank/DDBJ databases">
        <title>Whole genome analyses suggest that Burkholderia sensu lato contains two further novel genera in the rhizoxinica-symbiotica group Mycetohabitans gen. nov., and Trinickia gen. nov.: implications for the evolution of diazotrophy and nodulation in the Burkholderiaceae.</title>
        <authorList>
            <person name="Estrada-de los Santos P."/>
            <person name="Palmer M."/>
            <person name="Chavez-Ramirez B."/>
            <person name="Beukes C."/>
            <person name="Steenkamp E.T."/>
            <person name="Hirsch A.M."/>
            <person name="Manyaka P."/>
            <person name="Maluk M."/>
            <person name="Lafos M."/>
            <person name="Crook M."/>
            <person name="Gross E."/>
            <person name="Simon M.F."/>
            <person name="Bueno dos Reis Junior F."/>
            <person name="Poole P.S."/>
            <person name="Venter S.N."/>
            <person name="James E.K."/>
        </authorList>
    </citation>
    <scope>NUCLEOTIDE SEQUENCE [LARGE SCALE GENOMIC DNA]</scope>
    <source>
        <strain evidence="3 4">GP25-8</strain>
    </source>
</reference>
<evidence type="ECO:0000256" key="1">
    <source>
        <dbReference type="SAM" id="Phobius"/>
    </source>
</evidence>
<feature type="transmembrane region" description="Helical" evidence="1">
    <location>
        <begin position="21"/>
        <end position="48"/>
    </location>
</feature>
<keyword evidence="1" id="KW-0812">Transmembrane</keyword>
<evidence type="ECO:0000313" key="4">
    <source>
        <dbReference type="Proteomes" id="UP000235347"/>
    </source>
</evidence>
<dbReference type="EMBL" id="PNYB01000005">
    <property type="protein sequence ID" value="PMS26143.1"/>
    <property type="molecule type" value="Genomic_DNA"/>
</dbReference>
<accession>A0A2N7W9Q7</accession>
<dbReference type="SUPFAM" id="SSF48317">
    <property type="entry name" value="Acid phosphatase/Vanadium-dependent haloperoxidase"/>
    <property type="match status" value="1"/>
</dbReference>
<comment type="caution">
    <text evidence="3">The sequence shown here is derived from an EMBL/GenBank/DDBJ whole genome shotgun (WGS) entry which is preliminary data.</text>
</comment>
<dbReference type="Pfam" id="PF01569">
    <property type="entry name" value="PAP2"/>
    <property type="match status" value="1"/>
</dbReference>
<dbReference type="Proteomes" id="UP000235347">
    <property type="component" value="Unassembled WGS sequence"/>
</dbReference>
<name>A0A2N7W9Q7_9BURK</name>
<feature type="transmembrane region" description="Helical" evidence="1">
    <location>
        <begin position="176"/>
        <end position="192"/>
    </location>
</feature>
<keyword evidence="4" id="KW-1185">Reference proteome</keyword>
<proteinExistence type="predicted"/>
<sequence length="247" mass="27346">MLSFDEWLIHAMGRMDIRSPLFVRAVEALAELNLTRGLLLIALLWWIWFRYDRAVGAAGEAAREVARLRAREIVIAAIVSGLIALAIGRLLAHELPFRLRPIFEPQLHGLYPAANGRVLLPRTWSSFPSDHAMLWGAIATGIFFASRPAGIYALLHVIVLICMPRLYLGLHYPTDLLVGLALGVGIACVMNVPRLRAATARPFLVLAARYPGVFFGAAFLLSFELATQFDELRLLAFGLTHMGAYSQ</sequence>
<dbReference type="InterPro" id="IPR000326">
    <property type="entry name" value="PAP2/HPO"/>
</dbReference>
<keyword evidence="1" id="KW-1133">Transmembrane helix</keyword>
<dbReference type="PANTHER" id="PTHR14969">
    <property type="entry name" value="SPHINGOSINE-1-PHOSPHATE PHOSPHOHYDROLASE"/>
    <property type="match status" value="1"/>
</dbReference>
<dbReference type="PANTHER" id="PTHR14969:SF13">
    <property type="entry name" value="AT30094P"/>
    <property type="match status" value="1"/>
</dbReference>
<feature type="transmembrane region" description="Helical" evidence="1">
    <location>
        <begin position="204"/>
        <end position="223"/>
    </location>
</feature>
<feature type="transmembrane region" description="Helical" evidence="1">
    <location>
        <begin position="73"/>
        <end position="92"/>
    </location>
</feature>
<keyword evidence="1" id="KW-0472">Membrane</keyword>
<gene>
    <name evidence="3" type="ORF">C0Z19_07875</name>
</gene>
<evidence type="ECO:0000313" key="3">
    <source>
        <dbReference type="EMBL" id="PMS26143.1"/>
    </source>
</evidence>
<dbReference type="GO" id="GO:0042392">
    <property type="term" value="F:sphingosine-1-phosphate phosphatase activity"/>
    <property type="evidence" value="ECO:0007669"/>
    <property type="project" value="TreeGrafter"/>
</dbReference>
<dbReference type="RefSeq" id="WP_102609238.1">
    <property type="nucleotide sequence ID" value="NZ_CADIKD010000008.1"/>
</dbReference>
<dbReference type="InterPro" id="IPR036938">
    <property type="entry name" value="PAP2/HPO_sf"/>
</dbReference>
<dbReference type="Gene3D" id="1.20.144.10">
    <property type="entry name" value="Phosphatidic acid phosphatase type 2/haloperoxidase"/>
    <property type="match status" value="1"/>
</dbReference>
<dbReference type="SMART" id="SM00014">
    <property type="entry name" value="acidPPc"/>
    <property type="match status" value="1"/>
</dbReference>